<dbReference type="FunFam" id="3.40.50.1000:FF:000039">
    <property type="entry name" value="Phosphoglycolate phosphatase"/>
    <property type="match status" value="1"/>
</dbReference>
<organism evidence="5 6">
    <name type="scientific">Riccia sorocarpa</name>
    <dbReference type="NCBI Taxonomy" id="122646"/>
    <lineage>
        <taxon>Eukaryota</taxon>
        <taxon>Viridiplantae</taxon>
        <taxon>Streptophyta</taxon>
        <taxon>Embryophyta</taxon>
        <taxon>Marchantiophyta</taxon>
        <taxon>Marchantiopsida</taxon>
        <taxon>Marchantiidae</taxon>
        <taxon>Marchantiales</taxon>
        <taxon>Ricciaceae</taxon>
        <taxon>Riccia</taxon>
    </lineage>
</organism>
<dbReference type="Pfam" id="PF13242">
    <property type="entry name" value="Hydrolase_like"/>
    <property type="match status" value="1"/>
</dbReference>
<dbReference type="SFLD" id="SFLDF00039">
    <property type="entry name" value="phosphoglycolate_phosphatase_2"/>
    <property type="match status" value="1"/>
</dbReference>
<dbReference type="PANTHER" id="PTHR19288">
    <property type="entry name" value="4-NITROPHENYLPHOSPHATASE-RELATED"/>
    <property type="match status" value="1"/>
</dbReference>
<evidence type="ECO:0000256" key="1">
    <source>
        <dbReference type="ARBA" id="ARBA00000830"/>
    </source>
</evidence>
<dbReference type="InterPro" id="IPR036412">
    <property type="entry name" value="HAD-like_sf"/>
</dbReference>
<comment type="caution">
    <text evidence="5">The sequence shown here is derived from an EMBL/GenBank/DDBJ whole genome shotgun (WGS) entry which is preliminary data.</text>
</comment>
<evidence type="ECO:0000313" key="6">
    <source>
        <dbReference type="Proteomes" id="UP001633002"/>
    </source>
</evidence>
<sequence length="384" mass="42192">MRAGLLTLGLTERAGFTGCNFFSAPPLSSAPQSLSSLLTPSVQVSTLLSTEFSSLAVSKAQRSSPIVPVTMTVSESPSTSVKQALFLSNAVELIDSVETFVFDCDGVIWNRNELLDGVKEVIELLRSKGKRLYFLTNNSTKSRWDCLRKAESLGLKVTEDEMFTSGFAAVLYLKSINFPANKKVYLISESGLREEFAKAGISFIDGSDDSDKMVDFRTYDHVDHDRNVGAVVVGFDRNISYYKMQYAALCLRENLDCIFIATNCDEVIMPTSGQLWPGESAMVGAIRGVTKKEPIVAGKPSTFMMKYLCNRFNINTDQICMVGDNLETDILFGKNGGCKTLLVLTGVTDLETLQSPENSIQPDYYTHHISDLLGGLKSAMEESI</sequence>
<dbReference type="Gene3D" id="3.40.50.1000">
    <property type="entry name" value="HAD superfamily/HAD-like"/>
    <property type="match status" value="2"/>
</dbReference>
<accession>A0ABD3IA95</accession>
<dbReference type="EC" id="3.1.3.18" evidence="3"/>
<keyword evidence="6" id="KW-1185">Reference proteome</keyword>
<dbReference type="GO" id="GO:0008967">
    <property type="term" value="F:phosphoglycolate phosphatase activity"/>
    <property type="evidence" value="ECO:0007669"/>
    <property type="project" value="UniProtKB-EC"/>
</dbReference>
<dbReference type="SFLD" id="SFLDS00003">
    <property type="entry name" value="Haloacid_Dehalogenase"/>
    <property type="match status" value="1"/>
</dbReference>
<evidence type="ECO:0000256" key="3">
    <source>
        <dbReference type="ARBA" id="ARBA00013078"/>
    </source>
</evidence>
<comment type="catalytic activity">
    <reaction evidence="1">
        <text>2-phosphoglycolate + H2O = glycolate + phosphate</text>
        <dbReference type="Rhea" id="RHEA:14369"/>
        <dbReference type="ChEBI" id="CHEBI:15377"/>
        <dbReference type="ChEBI" id="CHEBI:29805"/>
        <dbReference type="ChEBI" id="CHEBI:43474"/>
        <dbReference type="ChEBI" id="CHEBI:58033"/>
        <dbReference type="EC" id="3.1.3.18"/>
    </reaction>
</comment>
<dbReference type="Pfam" id="PF13344">
    <property type="entry name" value="Hydrolase_6"/>
    <property type="match status" value="1"/>
</dbReference>
<dbReference type="InterPro" id="IPR006357">
    <property type="entry name" value="HAD-SF_hydro_IIA"/>
</dbReference>
<evidence type="ECO:0000256" key="4">
    <source>
        <dbReference type="ARBA" id="ARBA00022801"/>
    </source>
</evidence>
<dbReference type="AlphaFoldDB" id="A0ABD3IA95"/>
<dbReference type="SUPFAM" id="SSF56784">
    <property type="entry name" value="HAD-like"/>
    <property type="match status" value="1"/>
</dbReference>
<dbReference type="InterPro" id="IPR006349">
    <property type="entry name" value="PGP_euk"/>
</dbReference>
<comment type="similarity">
    <text evidence="2">Belongs to the HAD-like hydrolase superfamily. CbbY/CbbZ/Gph/YieH family.</text>
</comment>
<protein>
    <recommendedName>
        <fullName evidence="3">phosphoglycolate phosphatase</fullName>
        <ecNumber evidence="3">3.1.3.18</ecNumber>
    </recommendedName>
</protein>
<evidence type="ECO:0000256" key="2">
    <source>
        <dbReference type="ARBA" id="ARBA00006171"/>
    </source>
</evidence>
<dbReference type="InterPro" id="IPR023214">
    <property type="entry name" value="HAD_sf"/>
</dbReference>
<dbReference type="NCBIfam" id="TIGR01452">
    <property type="entry name" value="PGP_euk"/>
    <property type="match status" value="1"/>
</dbReference>
<dbReference type="NCBIfam" id="TIGR01460">
    <property type="entry name" value="HAD-SF-IIA"/>
    <property type="match status" value="1"/>
</dbReference>
<dbReference type="PANTHER" id="PTHR19288:SF46">
    <property type="entry name" value="HALOACID DEHALOGENASE-LIKE HYDROLASE DOMAIN-CONTAINING PROTEIN 2"/>
    <property type="match status" value="1"/>
</dbReference>
<evidence type="ECO:0000313" key="5">
    <source>
        <dbReference type="EMBL" id="KAL3700592.1"/>
    </source>
</evidence>
<reference evidence="5 6" key="1">
    <citation type="submission" date="2024-09" db="EMBL/GenBank/DDBJ databases">
        <title>Chromosome-scale assembly of Riccia sorocarpa.</title>
        <authorList>
            <person name="Paukszto L."/>
        </authorList>
    </citation>
    <scope>NUCLEOTIDE SEQUENCE [LARGE SCALE GENOMIC DNA]</scope>
    <source>
        <strain evidence="5">LP-2024</strain>
        <tissue evidence="5">Aerial parts of the thallus</tissue>
    </source>
</reference>
<proteinExistence type="inferred from homology"/>
<name>A0ABD3IA95_9MARC</name>
<dbReference type="Proteomes" id="UP001633002">
    <property type="component" value="Unassembled WGS sequence"/>
</dbReference>
<keyword evidence="4" id="KW-0378">Hydrolase</keyword>
<dbReference type="EMBL" id="JBJQOH010000001">
    <property type="protein sequence ID" value="KAL3700592.1"/>
    <property type="molecule type" value="Genomic_DNA"/>
</dbReference>
<dbReference type="SFLD" id="SFLDG01139">
    <property type="entry name" value="C2.A:_Pyridoxal_Phosphate_Phos"/>
    <property type="match status" value="1"/>
</dbReference>
<gene>
    <name evidence="5" type="ORF">R1sor_018614</name>
</gene>